<dbReference type="InterPro" id="IPR015422">
    <property type="entry name" value="PyrdxlP-dep_Trfase_small"/>
</dbReference>
<protein>
    <recommendedName>
        <fullName evidence="1">Aminotransferase class I/classII large domain-containing protein</fullName>
    </recommendedName>
</protein>
<dbReference type="InterPro" id="IPR004839">
    <property type="entry name" value="Aminotransferase_I/II_large"/>
</dbReference>
<comment type="caution">
    <text evidence="2">The sequence shown here is derived from an EMBL/GenBank/DDBJ whole genome shotgun (WGS) entry which is preliminary data.</text>
</comment>
<name>A0A699SAL9_TANCI</name>
<dbReference type="SUPFAM" id="SSF53383">
    <property type="entry name" value="PLP-dependent transferases"/>
    <property type="match status" value="1"/>
</dbReference>
<sequence>MDPVRGQLQPRERRAQMAEVLNLHGLWVLENDCHGALCFEEGHPPFRDLIDPQRLLVLGAFDKTIGLEAPFGYLLSRHSRPLWHEQWVLRSFRLPPVRQKAVARLYASGQLDRHLHELRSRLKLRMDELSGAVELYLGDEVQFLRPRGGASLWLESKHRVDTARVFNRLLEQRIVVAPGELFSARGLHQQSLRISGTVDWAQNIESMLVIVRNALGQERL</sequence>
<feature type="domain" description="Aminotransferase class I/classII large" evidence="1">
    <location>
        <begin position="6"/>
        <end position="196"/>
    </location>
</feature>
<dbReference type="InterPro" id="IPR015421">
    <property type="entry name" value="PyrdxlP-dep_Trfase_major"/>
</dbReference>
<evidence type="ECO:0000259" key="1">
    <source>
        <dbReference type="Pfam" id="PF00155"/>
    </source>
</evidence>
<proteinExistence type="predicted"/>
<dbReference type="InterPro" id="IPR015424">
    <property type="entry name" value="PyrdxlP-dep_Trfase"/>
</dbReference>
<gene>
    <name evidence="2" type="ORF">Tci_866297</name>
</gene>
<accession>A0A699SAL9</accession>
<evidence type="ECO:0000313" key="2">
    <source>
        <dbReference type="EMBL" id="GFC94327.1"/>
    </source>
</evidence>
<dbReference type="Gene3D" id="3.90.1150.10">
    <property type="entry name" value="Aspartate Aminotransferase, domain 1"/>
    <property type="match status" value="1"/>
</dbReference>
<dbReference type="Pfam" id="PF00155">
    <property type="entry name" value="Aminotran_1_2"/>
    <property type="match status" value="1"/>
</dbReference>
<dbReference type="PANTHER" id="PTHR46577:SF1">
    <property type="entry name" value="HTH-TYPE TRANSCRIPTIONAL REGULATORY PROTEIN GABR"/>
    <property type="match status" value="1"/>
</dbReference>
<dbReference type="AlphaFoldDB" id="A0A699SAL9"/>
<dbReference type="Gene3D" id="3.40.640.10">
    <property type="entry name" value="Type I PLP-dependent aspartate aminotransferase-like (Major domain)"/>
    <property type="match status" value="1"/>
</dbReference>
<feature type="non-terminal residue" evidence="2">
    <location>
        <position position="220"/>
    </location>
</feature>
<organism evidence="2">
    <name type="scientific">Tanacetum cinerariifolium</name>
    <name type="common">Dalmatian daisy</name>
    <name type="synonym">Chrysanthemum cinerariifolium</name>
    <dbReference type="NCBI Taxonomy" id="118510"/>
    <lineage>
        <taxon>Eukaryota</taxon>
        <taxon>Viridiplantae</taxon>
        <taxon>Streptophyta</taxon>
        <taxon>Embryophyta</taxon>
        <taxon>Tracheophyta</taxon>
        <taxon>Spermatophyta</taxon>
        <taxon>Magnoliopsida</taxon>
        <taxon>eudicotyledons</taxon>
        <taxon>Gunneridae</taxon>
        <taxon>Pentapetalae</taxon>
        <taxon>asterids</taxon>
        <taxon>campanulids</taxon>
        <taxon>Asterales</taxon>
        <taxon>Asteraceae</taxon>
        <taxon>Asteroideae</taxon>
        <taxon>Anthemideae</taxon>
        <taxon>Anthemidinae</taxon>
        <taxon>Tanacetum</taxon>
    </lineage>
</organism>
<reference evidence="2" key="1">
    <citation type="journal article" date="2019" name="Sci. Rep.">
        <title>Draft genome of Tanacetum cinerariifolium, the natural source of mosquito coil.</title>
        <authorList>
            <person name="Yamashiro T."/>
            <person name="Shiraishi A."/>
            <person name="Satake H."/>
            <person name="Nakayama K."/>
        </authorList>
    </citation>
    <scope>NUCLEOTIDE SEQUENCE</scope>
</reference>
<dbReference type="PANTHER" id="PTHR46577">
    <property type="entry name" value="HTH-TYPE TRANSCRIPTIONAL REGULATORY PROTEIN GABR"/>
    <property type="match status" value="1"/>
</dbReference>
<dbReference type="InterPro" id="IPR051446">
    <property type="entry name" value="HTH_trans_reg/aminotransferase"/>
</dbReference>
<dbReference type="EMBL" id="BKCJ011148091">
    <property type="protein sequence ID" value="GFC94327.1"/>
    <property type="molecule type" value="Genomic_DNA"/>
</dbReference>
<dbReference type="GO" id="GO:0030170">
    <property type="term" value="F:pyridoxal phosphate binding"/>
    <property type="evidence" value="ECO:0007669"/>
    <property type="project" value="InterPro"/>
</dbReference>